<evidence type="ECO:0000259" key="1">
    <source>
        <dbReference type="Pfam" id="PF09836"/>
    </source>
</evidence>
<keyword evidence="3" id="KW-1185">Reference proteome</keyword>
<evidence type="ECO:0000313" key="3">
    <source>
        <dbReference type="Proteomes" id="UP000270342"/>
    </source>
</evidence>
<dbReference type="EMBL" id="RBZU01000001">
    <property type="protein sequence ID" value="RKP59080.1"/>
    <property type="molecule type" value="Genomic_DNA"/>
</dbReference>
<comment type="caution">
    <text evidence="2">The sequence shown here is derived from an EMBL/GenBank/DDBJ whole genome shotgun (WGS) entry which is preliminary data.</text>
</comment>
<accession>A0A494YBE6</accession>
<proteinExistence type="predicted"/>
<dbReference type="InterPro" id="IPR044922">
    <property type="entry name" value="DUF2063_N_sf"/>
</dbReference>
<name>A0A494YBE6_9BURK</name>
<sequence>MKPRSHARRAIACSRRCATHRSIGMRHPMSAHDDTRDAADAHDTRDALTDLQIRFADAIRDATHTPLLADALVCADQTAADRAVTHTAPDITARTQADTEARIETRAEADIDANIETPIGAPPQNLIEARLALYRGHVHAHRHAALSNAYPVLRSLVGAPYFERLARAYGAAHPPASGDLHGFGHAMAAFVPTYETDPRFAYFGDIAALEWAVHAAYYAADVTPFSVADWAAVEADLLDARIAIHPACAAIASPYAIARIWTAHQPDGVFPAVIDTRAYVLVVRPAWQPTVLDQSEAAHRAWTALARGQTLNAALDAAFEADATFDFPAQWRIWIESAAVVGRVGAPSDAS</sequence>
<dbReference type="AlphaFoldDB" id="A0A494YBE6"/>
<evidence type="ECO:0000313" key="2">
    <source>
        <dbReference type="EMBL" id="RKP59080.1"/>
    </source>
</evidence>
<protein>
    <submittedName>
        <fullName evidence="2">DUF2063 domain-containing protein</fullName>
    </submittedName>
</protein>
<reference evidence="2 3" key="1">
    <citation type="submission" date="2018-10" db="EMBL/GenBank/DDBJ databases">
        <title>Robbsia sp. DHC34, isolated from soil.</title>
        <authorList>
            <person name="Gao Z.-H."/>
            <person name="Qiu L.-H."/>
        </authorList>
    </citation>
    <scope>NUCLEOTIDE SEQUENCE [LARGE SCALE GENOMIC DNA]</scope>
    <source>
        <strain evidence="2 3">DHC34</strain>
    </source>
</reference>
<dbReference type="Pfam" id="PF09836">
    <property type="entry name" value="DUF2063"/>
    <property type="match status" value="1"/>
</dbReference>
<dbReference type="InterPro" id="IPR018640">
    <property type="entry name" value="DUF2063"/>
</dbReference>
<gene>
    <name evidence="2" type="ORF">D7S86_03995</name>
</gene>
<feature type="domain" description="Putative DNA-binding" evidence="1">
    <location>
        <begin position="52"/>
        <end position="191"/>
    </location>
</feature>
<dbReference type="Gene3D" id="1.10.150.690">
    <property type="entry name" value="DUF2063"/>
    <property type="match status" value="1"/>
</dbReference>
<dbReference type="Proteomes" id="UP000270342">
    <property type="component" value="Unassembled WGS sequence"/>
</dbReference>
<organism evidence="2 3">
    <name type="scientific">Pararobbsia silviterrae</name>
    <dbReference type="NCBI Taxonomy" id="1792498"/>
    <lineage>
        <taxon>Bacteria</taxon>
        <taxon>Pseudomonadati</taxon>
        <taxon>Pseudomonadota</taxon>
        <taxon>Betaproteobacteria</taxon>
        <taxon>Burkholderiales</taxon>
        <taxon>Burkholderiaceae</taxon>
        <taxon>Pararobbsia</taxon>
    </lineage>
</organism>